<dbReference type="InterPro" id="IPR052022">
    <property type="entry name" value="26kDa_periplasmic_antigen"/>
</dbReference>
<name>A0ABR6RCL1_9BURK</name>
<dbReference type="RefSeq" id="WP_184705784.1">
    <property type="nucleotide sequence ID" value="NZ_JACHKZ010000004.1"/>
</dbReference>
<reference evidence="2 3" key="1">
    <citation type="submission" date="2020-08" db="EMBL/GenBank/DDBJ databases">
        <title>Functional genomics of gut bacteria from endangered species of beetles.</title>
        <authorList>
            <person name="Carlos-Shanley C."/>
        </authorList>
    </citation>
    <scope>NUCLEOTIDE SEQUENCE [LARGE SCALE GENOMIC DNA]</scope>
    <source>
        <strain evidence="2 3">S00124</strain>
    </source>
</reference>
<dbReference type="InterPro" id="IPR007497">
    <property type="entry name" value="SIMPL/DUF541"/>
</dbReference>
<keyword evidence="3" id="KW-1185">Reference proteome</keyword>
<dbReference type="PANTHER" id="PTHR34387:SF1">
    <property type="entry name" value="PERIPLASMIC IMMUNOGENIC PROTEIN"/>
    <property type="match status" value="1"/>
</dbReference>
<dbReference type="Gene3D" id="3.30.70.2970">
    <property type="entry name" value="Protein of unknown function (DUF541), domain 2"/>
    <property type="match status" value="1"/>
</dbReference>
<evidence type="ECO:0000313" key="2">
    <source>
        <dbReference type="EMBL" id="MBB6576870.1"/>
    </source>
</evidence>
<feature type="signal peptide" evidence="1">
    <location>
        <begin position="1"/>
        <end position="25"/>
    </location>
</feature>
<organism evidence="2 3">
    <name type="scientific">Comamonas odontotermitis</name>
    <dbReference type="NCBI Taxonomy" id="379895"/>
    <lineage>
        <taxon>Bacteria</taxon>
        <taxon>Pseudomonadati</taxon>
        <taxon>Pseudomonadota</taxon>
        <taxon>Betaproteobacteria</taxon>
        <taxon>Burkholderiales</taxon>
        <taxon>Comamonadaceae</taxon>
        <taxon>Comamonas</taxon>
    </lineage>
</organism>
<evidence type="ECO:0000313" key="3">
    <source>
        <dbReference type="Proteomes" id="UP000562492"/>
    </source>
</evidence>
<dbReference type="Proteomes" id="UP000562492">
    <property type="component" value="Unassembled WGS sequence"/>
</dbReference>
<comment type="caution">
    <text evidence="2">The sequence shown here is derived from an EMBL/GenBank/DDBJ whole genome shotgun (WGS) entry which is preliminary data.</text>
</comment>
<dbReference type="PANTHER" id="PTHR34387">
    <property type="entry name" value="SLR1258 PROTEIN"/>
    <property type="match status" value="1"/>
</dbReference>
<protein>
    <submittedName>
        <fullName evidence="2">Secreted protein</fullName>
    </submittedName>
</protein>
<feature type="chain" id="PRO_5045478621" evidence="1">
    <location>
        <begin position="26"/>
        <end position="245"/>
    </location>
</feature>
<sequence length="245" mass="26038">MKKIRLLAAAALIAATPFVTTTAMAQNHTNNSNAADTGPTLTLDAEATTRVPEDTAWAQFSVEKESKDQAQAQQLGKAALADVLATVKKSPSLQVTTENLFTTPVYNKDGKISSWRTNFNVQIESTDTAQVGQTMAALMDKARLAGSGFRLSDAARKKAQDQLIAEAVKAFEAKAKVTASAMGFARYEYGNINLNQSGSSQPMMRANRGYAMAMSKSADASEPVGLEAGYTMVSVTLSGSVKLIK</sequence>
<evidence type="ECO:0000256" key="1">
    <source>
        <dbReference type="SAM" id="SignalP"/>
    </source>
</evidence>
<accession>A0ABR6RCL1</accession>
<dbReference type="Pfam" id="PF04402">
    <property type="entry name" value="SIMPL"/>
    <property type="match status" value="1"/>
</dbReference>
<dbReference type="EMBL" id="JACHKZ010000004">
    <property type="protein sequence ID" value="MBB6576870.1"/>
    <property type="molecule type" value="Genomic_DNA"/>
</dbReference>
<gene>
    <name evidence="2" type="ORF">HNP33_000920</name>
</gene>
<keyword evidence="1" id="KW-0732">Signal</keyword>
<dbReference type="Gene3D" id="3.30.110.170">
    <property type="entry name" value="Protein of unknown function (DUF541), domain 1"/>
    <property type="match status" value="1"/>
</dbReference>
<proteinExistence type="predicted"/>